<evidence type="ECO:0000256" key="6">
    <source>
        <dbReference type="ARBA" id="ARBA00029305"/>
    </source>
</evidence>
<reference evidence="11" key="1">
    <citation type="submission" date="2011-08" db="EMBL/GenBank/DDBJ databases">
        <title>The draft genome of Latimeria chalumnae.</title>
        <authorList>
            <person name="Di Palma F."/>
            <person name="Alfoldi J."/>
            <person name="Johnson J."/>
            <person name="Berlin A."/>
            <person name="Gnerre S."/>
            <person name="Jaffe D."/>
            <person name="MacCallum I."/>
            <person name="Young S."/>
            <person name="Walker B.J."/>
            <person name="Lander E."/>
            <person name="Lindblad-Toh K."/>
        </authorList>
    </citation>
    <scope>NUCLEOTIDE SEQUENCE [LARGE SCALE GENOMIC DNA]</scope>
    <source>
        <strain evidence="11">Wild caught</strain>
    </source>
</reference>
<dbReference type="OMA" id="HASILWA"/>
<dbReference type="EMBL" id="AFYH01268059">
    <property type="status" value="NOT_ANNOTATED_CDS"/>
    <property type="molecule type" value="Genomic_DNA"/>
</dbReference>
<evidence type="ECO:0000313" key="11">
    <source>
        <dbReference type="Proteomes" id="UP000008672"/>
    </source>
</evidence>
<evidence type="ECO:0000256" key="9">
    <source>
        <dbReference type="SAM" id="MobiDB-lite"/>
    </source>
</evidence>
<keyword evidence="11" id="KW-1185">Reference proteome</keyword>
<dbReference type="InParanoid" id="H2ZRU7"/>
<comment type="function">
    <text evidence="8">Phosphodiesterase responsible for the U6 snRNA 3' end processing. Acts as an exoribonuclease (RNase) responsible for trimming the poly(U) tract of the last nucleotides in the pre-U6 snRNA molecule, leading to the formation of mature U6 snRNA.</text>
</comment>
<proteinExistence type="inferred from homology"/>
<keyword evidence="1 8" id="KW-0540">Nuclease</keyword>
<dbReference type="EMBL" id="AFYH01268060">
    <property type="status" value="NOT_ANNOTATED_CDS"/>
    <property type="molecule type" value="Genomic_DNA"/>
</dbReference>
<dbReference type="PANTHER" id="PTHR13522">
    <property type="entry name" value="U6 SNRNA PHOSPHODIESTERASE 1"/>
    <property type="match status" value="1"/>
</dbReference>
<dbReference type="GeneTree" id="ENSGT00390000004596"/>
<dbReference type="EMBL" id="AFYH01268058">
    <property type="status" value="NOT_ANNOTATED_CDS"/>
    <property type="molecule type" value="Genomic_DNA"/>
</dbReference>
<dbReference type="AlphaFoldDB" id="H2ZRU7"/>
<dbReference type="InterPro" id="IPR009097">
    <property type="entry name" value="Cyclic_Pdiesterase"/>
</dbReference>
<name>H2ZRU7_LATCH</name>
<dbReference type="SUPFAM" id="SSF55144">
    <property type="entry name" value="LigT-like"/>
    <property type="match status" value="1"/>
</dbReference>
<feature type="compositionally biased region" description="Basic and acidic residues" evidence="9">
    <location>
        <begin position="17"/>
        <end position="41"/>
    </location>
</feature>
<feature type="compositionally biased region" description="Basic and acidic residues" evidence="9">
    <location>
        <begin position="48"/>
        <end position="59"/>
    </location>
</feature>
<dbReference type="EMBL" id="AFYH01268056">
    <property type="status" value="NOT_ANNOTATED_CDS"/>
    <property type="molecule type" value="Genomic_DNA"/>
</dbReference>
<feature type="region of interest" description="Disordered" evidence="9">
    <location>
        <begin position="1"/>
        <end position="65"/>
    </location>
</feature>
<dbReference type="EMBL" id="AFYH01268057">
    <property type="status" value="NOT_ANNOTATED_CDS"/>
    <property type="molecule type" value="Genomic_DNA"/>
</dbReference>
<reference evidence="10" key="2">
    <citation type="submission" date="2025-08" db="UniProtKB">
        <authorList>
            <consortium name="Ensembl"/>
        </authorList>
    </citation>
    <scope>IDENTIFICATION</scope>
</reference>
<comment type="function">
    <text evidence="7">3'-5' RNA exonuclease that trims the 3' end of oligo(U) and oligo(A) tracts of the pre-U6 small nuclear RNA (snRNA) molecule, leading to the formation of a mature U6 snRNA 3' end-terminated with a 2',3'-cyclic phosphate. Participates in the U6 snRNA 3' end processing that prevents U6 snRNA degradation. In addition also removes uridines from the 3' end of U6atac snRNA and possibly the vault RNA VTRNA1-1.</text>
</comment>
<dbReference type="GO" id="GO:0016829">
    <property type="term" value="F:lyase activity"/>
    <property type="evidence" value="ECO:0007669"/>
    <property type="project" value="UniProtKB-KW"/>
</dbReference>
<dbReference type="HOGENOM" id="CLU_057212_2_0_1"/>
<sequence length="289" mass="33773">MSGLLVSYSSSSEEGEAEPRGRDETEEKRDQRGKRERESYQRPKRCKKDLQSRPPDAADARLPVPESVLKMFGEGEEEEGHEDRARHSGRMRTFPHERGNWATHVYVPYQTDEDFHELLDLLVSHLRHCAVRLTTVEEFHVSLSQTVALRYHWIEPFVQSLKERLAPFPRFYCTVERVKVYTNQEKTRTFLGLEVSTGHDQLLELVSEVDKTMEEFDLKTFYKNPSFHMSLAWCVGDSTQKLSGKCLQDLQEGKVSNELYHPLLLLRVHLTPTLTLQRTRNFYFSILKK</sequence>
<dbReference type="PANTHER" id="PTHR13522:SF3">
    <property type="entry name" value="U6 SNRNA PHOSPHODIESTERASE 1"/>
    <property type="match status" value="1"/>
</dbReference>
<accession>H2ZRU7</accession>
<dbReference type="STRING" id="7897.ENSLACP00000000118"/>
<evidence type="ECO:0000256" key="4">
    <source>
        <dbReference type="ARBA" id="ARBA00023242"/>
    </source>
</evidence>
<keyword evidence="3" id="KW-0456">Lyase</keyword>
<keyword evidence="4 8" id="KW-0539">Nucleus</keyword>
<feature type="active site" description="Proton donor/acceptor" evidence="8">
    <location>
        <position position="228"/>
    </location>
</feature>
<evidence type="ECO:0000256" key="5">
    <source>
        <dbReference type="ARBA" id="ARBA00029300"/>
    </source>
</evidence>
<comment type="catalytic activity">
    <reaction evidence="6">
        <text>a 3'-end uridylyl-adenosine-RNA = a 3'-end 2',3'-cyclophospho-uridine-RNA + adenosine</text>
        <dbReference type="Rhea" id="RHEA:67896"/>
        <dbReference type="Rhea" id="RHEA-COMP:17385"/>
        <dbReference type="Rhea" id="RHEA-COMP:17386"/>
        <dbReference type="ChEBI" id="CHEBI:16335"/>
        <dbReference type="ChEBI" id="CHEBI:85644"/>
        <dbReference type="ChEBI" id="CHEBI:176518"/>
    </reaction>
    <physiologicalReaction direction="left-to-right" evidence="6">
        <dbReference type="Rhea" id="RHEA:67897"/>
    </physiologicalReaction>
</comment>
<evidence type="ECO:0000256" key="8">
    <source>
        <dbReference type="HAMAP-Rule" id="MF_03040"/>
    </source>
</evidence>
<dbReference type="GO" id="GO:0030223">
    <property type="term" value="P:neutrophil differentiation"/>
    <property type="evidence" value="ECO:0007669"/>
    <property type="project" value="Ensembl"/>
</dbReference>
<dbReference type="GO" id="GO:0034477">
    <property type="term" value="P:U6 snRNA 3'-end processing"/>
    <property type="evidence" value="ECO:0007669"/>
    <property type="project" value="UniProtKB-UniRule"/>
</dbReference>
<dbReference type="EC" id="3.1.4.-" evidence="8"/>
<dbReference type="InterPro" id="IPR027521">
    <property type="entry name" value="Usb1"/>
</dbReference>
<dbReference type="FunCoup" id="H2ZRU7">
    <property type="interactions" value="978"/>
</dbReference>
<gene>
    <name evidence="8 10" type="primary">USB1</name>
</gene>
<comment type="subcellular location">
    <subcellularLocation>
        <location evidence="8">Nucleus</location>
    </subcellularLocation>
</comment>
<dbReference type="HAMAP" id="MF_03040">
    <property type="entry name" value="USB1"/>
    <property type="match status" value="1"/>
</dbReference>
<evidence type="ECO:0000256" key="2">
    <source>
        <dbReference type="ARBA" id="ARBA00022801"/>
    </source>
</evidence>
<organism evidence="10 11">
    <name type="scientific">Latimeria chalumnae</name>
    <name type="common">Coelacanth</name>
    <dbReference type="NCBI Taxonomy" id="7897"/>
    <lineage>
        <taxon>Eukaryota</taxon>
        <taxon>Metazoa</taxon>
        <taxon>Chordata</taxon>
        <taxon>Craniata</taxon>
        <taxon>Vertebrata</taxon>
        <taxon>Euteleostomi</taxon>
        <taxon>Coelacanthiformes</taxon>
        <taxon>Coelacanthidae</taxon>
        <taxon>Latimeria</taxon>
    </lineage>
</organism>
<evidence type="ECO:0000313" key="10">
    <source>
        <dbReference type="Ensembl" id="ENSLACP00000000118.1"/>
    </source>
</evidence>
<dbReference type="GO" id="GO:0043484">
    <property type="term" value="P:regulation of RNA splicing"/>
    <property type="evidence" value="ECO:0007669"/>
    <property type="project" value="Ensembl"/>
</dbReference>
<dbReference type="Pfam" id="PF09749">
    <property type="entry name" value="HVSL"/>
    <property type="match status" value="1"/>
</dbReference>
<evidence type="ECO:0000256" key="1">
    <source>
        <dbReference type="ARBA" id="ARBA00022722"/>
    </source>
</evidence>
<dbReference type="FunFam" id="3.90.1140.10:FF:000002">
    <property type="entry name" value="U6 snRNA phosphodiesterase"/>
    <property type="match status" value="1"/>
</dbReference>
<feature type="active site" description="Proton donor/acceptor" evidence="8">
    <location>
        <position position="140"/>
    </location>
</feature>
<dbReference type="GO" id="GO:1990838">
    <property type="term" value="F:poly(U)-specific exoribonuclease activity, producing 3' uridine cyclic phosphate ends"/>
    <property type="evidence" value="ECO:0007669"/>
    <property type="project" value="UniProtKB-UniRule"/>
</dbReference>
<evidence type="ECO:0000256" key="3">
    <source>
        <dbReference type="ARBA" id="ARBA00023239"/>
    </source>
</evidence>
<comment type="catalytic activity">
    <reaction evidence="5">
        <text>a 3'-end uridylyl-uridine-RNA = a 3'-end 2',3'-cyclophospho-uridine-RNA + uridine</text>
        <dbReference type="Rhea" id="RHEA:46052"/>
        <dbReference type="Rhea" id="RHEA-COMP:17384"/>
        <dbReference type="Rhea" id="RHEA-COMP:17385"/>
        <dbReference type="ChEBI" id="CHEBI:16704"/>
        <dbReference type="ChEBI" id="CHEBI:85643"/>
        <dbReference type="ChEBI" id="CHEBI:85644"/>
    </reaction>
    <physiologicalReaction direction="left-to-right" evidence="5">
        <dbReference type="Rhea" id="RHEA:46053"/>
    </physiologicalReaction>
</comment>
<dbReference type="Bgee" id="ENSLACG00000000105">
    <property type="expression patterns" value="Expressed in pelvic fin"/>
</dbReference>
<dbReference type="GO" id="GO:0005634">
    <property type="term" value="C:nucleus"/>
    <property type="evidence" value="ECO:0007669"/>
    <property type="project" value="UniProtKB-SubCell"/>
</dbReference>
<dbReference type="Proteomes" id="UP000008672">
    <property type="component" value="Unassembled WGS sequence"/>
</dbReference>
<evidence type="ECO:0000256" key="7">
    <source>
        <dbReference type="ARBA" id="ARBA00046102"/>
    </source>
</evidence>
<reference evidence="10" key="3">
    <citation type="submission" date="2025-09" db="UniProtKB">
        <authorList>
            <consortium name="Ensembl"/>
        </authorList>
    </citation>
    <scope>IDENTIFICATION</scope>
</reference>
<dbReference type="Gene3D" id="3.90.1140.10">
    <property type="entry name" value="Cyclic phosphodiesterase"/>
    <property type="match status" value="1"/>
</dbReference>
<keyword evidence="2 8" id="KW-0378">Hydrolase</keyword>
<comment type="similarity">
    <text evidence="8">Belongs to the 2H phosphoesterase superfamily. USB1 family.</text>
</comment>
<dbReference type="Ensembl" id="ENSLACT00000000119.1">
    <property type="protein sequence ID" value="ENSLACP00000000118.1"/>
    <property type="gene ID" value="ENSLACG00000000105.1"/>
</dbReference>
<dbReference type="eggNOG" id="KOG3102">
    <property type="taxonomic scope" value="Eukaryota"/>
</dbReference>
<protein>
    <recommendedName>
        <fullName evidence="8">U6 snRNA phosphodiesterase</fullName>
        <ecNumber evidence="8">3.1.4.-</ecNumber>
    </recommendedName>
</protein>